<organism evidence="2">
    <name type="scientific">Cyprideis torosa</name>
    <dbReference type="NCBI Taxonomy" id="163714"/>
    <lineage>
        <taxon>Eukaryota</taxon>
        <taxon>Metazoa</taxon>
        <taxon>Ecdysozoa</taxon>
        <taxon>Arthropoda</taxon>
        <taxon>Crustacea</taxon>
        <taxon>Oligostraca</taxon>
        <taxon>Ostracoda</taxon>
        <taxon>Podocopa</taxon>
        <taxon>Podocopida</taxon>
        <taxon>Cytherocopina</taxon>
        <taxon>Cytheroidea</taxon>
        <taxon>Cytherideidae</taxon>
        <taxon>Cyprideis</taxon>
    </lineage>
</organism>
<feature type="compositionally biased region" description="Low complexity" evidence="1">
    <location>
        <begin position="91"/>
        <end position="100"/>
    </location>
</feature>
<dbReference type="AlphaFoldDB" id="A0A7R8ZXD4"/>
<dbReference type="EMBL" id="OB694087">
    <property type="protein sequence ID" value="CAD7237954.1"/>
    <property type="molecule type" value="Genomic_DNA"/>
</dbReference>
<feature type="region of interest" description="Disordered" evidence="1">
    <location>
        <begin position="1"/>
        <end position="21"/>
    </location>
</feature>
<reference evidence="2" key="1">
    <citation type="submission" date="2020-11" db="EMBL/GenBank/DDBJ databases">
        <authorList>
            <person name="Tran Van P."/>
        </authorList>
    </citation>
    <scope>NUCLEOTIDE SEQUENCE</scope>
</reference>
<accession>A0A7R8ZXD4</accession>
<feature type="region of interest" description="Disordered" evidence="1">
    <location>
        <begin position="66"/>
        <end position="116"/>
    </location>
</feature>
<sequence length="116" mass="12147">MSIPLGGRPPFPHSGVHPHGALLGLPYARPRVAGGRARRPQLQGRPLLQESPSDFFDEGIGCVRGRVVSHPTRGHPRGDDHGRGRPRHPGLRGLPQCPLGGLPGLGSGAQTGEGTN</sequence>
<feature type="non-terminal residue" evidence="2">
    <location>
        <position position="1"/>
    </location>
</feature>
<protein>
    <submittedName>
        <fullName evidence="2">Uncharacterized protein</fullName>
    </submittedName>
</protein>
<evidence type="ECO:0000313" key="2">
    <source>
        <dbReference type="EMBL" id="CAD7237954.1"/>
    </source>
</evidence>
<feature type="region of interest" description="Disordered" evidence="1">
    <location>
        <begin position="34"/>
        <end position="54"/>
    </location>
</feature>
<feature type="compositionally biased region" description="Gly residues" evidence="1">
    <location>
        <begin position="101"/>
        <end position="116"/>
    </location>
</feature>
<evidence type="ECO:0000256" key="1">
    <source>
        <dbReference type="SAM" id="MobiDB-lite"/>
    </source>
</evidence>
<gene>
    <name evidence="2" type="ORF">CTOB1V02_LOCUS15769</name>
</gene>
<name>A0A7R8ZXD4_9CRUS</name>
<proteinExistence type="predicted"/>